<name>A0A163B4W7_9FLAO</name>
<evidence type="ECO:0000256" key="1">
    <source>
        <dbReference type="SAM" id="Phobius"/>
    </source>
</evidence>
<proteinExistence type="predicted"/>
<keyword evidence="1" id="KW-0812">Transmembrane</keyword>
<keyword evidence="1" id="KW-0472">Membrane</keyword>
<dbReference type="EMBL" id="LQRT01000007">
    <property type="protein sequence ID" value="KZS41055.1"/>
    <property type="molecule type" value="Genomic_DNA"/>
</dbReference>
<keyword evidence="3" id="KW-1185">Reference proteome</keyword>
<dbReference type="Proteomes" id="UP000076715">
    <property type="component" value="Unassembled WGS sequence"/>
</dbReference>
<dbReference type="OrthoDB" id="9944371at2"/>
<accession>A0A163B4W7</accession>
<dbReference type="RefSeq" id="WP_066312755.1">
    <property type="nucleotide sequence ID" value="NZ_LQRT01000007.1"/>
</dbReference>
<organism evidence="2 3">
    <name type="scientific">Aquimarina aggregata</name>
    <dbReference type="NCBI Taxonomy" id="1642818"/>
    <lineage>
        <taxon>Bacteria</taxon>
        <taxon>Pseudomonadati</taxon>
        <taxon>Bacteroidota</taxon>
        <taxon>Flavobacteriia</taxon>
        <taxon>Flavobacteriales</taxon>
        <taxon>Flavobacteriaceae</taxon>
        <taxon>Aquimarina</taxon>
    </lineage>
</organism>
<sequence length="155" mass="18387">MKGNSYAPDETIIKLSRTKLLTENILWSTLMIVCLYSAYFNLYGLRYLALLLFFLFLYGVYQNVKKAKKEPKIQLRLSNKGLILKNGSFINWSEIKKMEVIVKPNYSSSIQQEYLVVNTNKDKTEFYINELNISSLRLEYLIKIYRKRFDKKQNN</sequence>
<evidence type="ECO:0000313" key="3">
    <source>
        <dbReference type="Proteomes" id="UP000076715"/>
    </source>
</evidence>
<keyword evidence="1" id="KW-1133">Transmembrane helix</keyword>
<feature type="transmembrane region" description="Helical" evidence="1">
    <location>
        <begin position="20"/>
        <end position="39"/>
    </location>
</feature>
<dbReference type="AlphaFoldDB" id="A0A163B4W7"/>
<reference evidence="2 3" key="1">
    <citation type="submission" date="2016-01" db="EMBL/GenBank/DDBJ databases">
        <title>The draft genome sequence of Aquimarina sp. RZW4-3-2.</title>
        <authorList>
            <person name="Wang Y."/>
        </authorList>
    </citation>
    <scope>NUCLEOTIDE SEQUENCE [LARGE SCALE GENOMIC DNA]</scope>
    <source>
        <strain evidence="2 3">RZW4-3-2</strain>
    </source>
</reference>
<comment type="caution">
    <text evidence="2">The sequence shown here is derived from an EMBL/GenBank/DDBJ whole genome shotgun (WGS) entry which is preliminary data.</text>
</comment>
<evidence type="ECO:0000313" key="2">
    <source>
        <dbReference type="EMBL" id="KZS41055.1"/>
    </source>
</evidence>
<protein>
    <submittedName>
        <fullName evidence="2">Uncharacterized protein</fullName>
    </submittedName>
</protein>
<dbReference type="STRING" id="1642818.AWE51_23135"/>
<feature type="transmembrane region" description="Helical" evidence="1">
    <location>
        <begin position="45"/>
        <end position="64"/>
    </location>
</feature>
<gene>
    <name evidence="2" type="ORF">AWE51_23135</name>
</gene>